<dbReference type="PANTHER" id="PTHR24300">
    <property type="entry name" value="CYTOCHROME P450 508A4-RELATED"/>
    <property type="match status" value="1"/>
</dbReference>
<dbReference type="GO" id="GO:0019369">
    <property type="term" value="P:arachidonate metabolic process"/>
    <property type="evidence" value="ECO:0007669"/>
    <property type="project" value="TreeGrafter"/>
</dbReference>
<sequence length="280" mass="32644">MDKGRKEGRDKTQQRQRTYRKTQDMFLTLLSHTIACQIIFRAMIFLCWQFRKQFGNVFSLQNCWTNVVVLNGYKTVKEALVNKSEDFADRPYFPGYEHLGYGHKSEGRSFANIHFPQALAQGGLARRCRPFDLHLLVNNAVINLICIITYGERFEYGDETFKKLLTLFENSLNEEVGLLPELLHVAPILLRIPGLPQKIFRCQKEYIDFTEMLIDKHKETWNPAYTRDFTDAFLKEMTKVGRDQQNLSRSYNLLFLSTQCLAALFSPCITLQAYTGWIRA</sequence>
<evidence type="ECO:0000313" key="10">
    <source>
        <dbReference type="Proteomes" id="UP000472261"/>
    </source>
</evidence>
<organism evidence="9 10">
    <name type="scientific">Phasianus colchicus</name>
    <name type="common">Common pheasant</name>
    <dbReference type="NCBI Taxonomy" id="9054"/>
    <lineage>
        <taxon>Eukaryota</taxon>
        <taxon>Metazoa</taxon>
        <taxon>Chordata</taxon>
        <taxon>Craniata</taxon>
        <taxon>Vertebrata</taxon>
        <taxon>Euteleostomi</taxon>
        <taxon>Archelosauria</taxon>
        <taxon>Archosauria</taxon>
        <taxon>Dinosauria</taxon>
        <taxon>Saurischia</taxon>
        <taxon>Theropoda</taxon>
        <taxon>Coelurosauria</taxon>
        <taxon>Aves</taxon>
        <taxon>Neognathae</taxon>
        <taxon>Galloanserae</taxon>
        <taxon>Galliformes</taxon>
        <taxon>Phasianidae</taxon>
        <taxon>Phasianinae</taxon>
        <taxon>Phasianus</taxon>
    </lineage>
</organism>
<dbReference type="PRINTS" id="PR01686">
    <property type="entry name" value="EP450ICYP2D"/>
</dbReference>
<evidence type="ECO:0000256" key="1">
    <source>
        <dbReference type="ARBA" id="ARBA00001971"/>
    </source>
</evidence>
<comment type="similarity">
    <text evidence="3">Belongs to the cytochrome P450 family.</text>
</comment>
<evidence type="ECO:0000256" key="8">
    <source>
        <dbReference type="SAM" id="Phobius"/>
    </source>
</evidence>
<keyword evidence="4" id="KW-0479">Metal-binding</keyword>
<dbReference type="Pfam" id="PF00067">
    <property type="entry name" value="p450"/>
    <property type="match status" value="2"/>
</dbReference>
<dbReference type="OMA" id="GSETTHY"/>
<evidence type="ECO:0000256" key="7">
    <source>
        <dbReference type="ARBA" id="ARBA00023136"/>
    </source>
</evidence>
<name>A0A669Q1J2_PHACC</name>
<dbReference type="GO" id="GO:0006805">
    <property type="term" value="P:xenobiotic metabolic process"/>
    <property type="evidence" value="ECO:0007669"/>
    <property type="project" value="TreeGrafter"/>
</dbReference>
<evidence type="ECO:0000313" key="9">
    <source>
        <dbReference type="Ensembl" id="ENSPCLP00000014742.1"/>
    </source>
</evidence>
<protein>
    <recommendedName>
        <fullName evidence="11">Cytochrome P450 family 2 subfamily D member 6</fullName>
    </recommendedName>
</protein>
<keyword evidence="8" id="KW-0812">Transmembrane</keyword>
<reference evidence="9" key="2">
    <citation type="submission" date="2025-09" db="UniProtKB">
        <authorList>
            <consortium name="Ensembl"/>
        </authorList>
    </citation>
    <scope>IDENTIFICATION</scope>
</reference>
<keyword evidence="7 8" id="KW-0472">Membrane</keyword>
<dbReference type="GO" id="GO:0016712">
    <property type="term" value="F:oxidoreductase activity, acting on paired donors, with incorporation or reduction of molecular oxygen, reduced flavin or flavoprotein as one donor, and incorporation of one atom of oxygen"/>
    <property type="evidence" value="ECO:0007669"/>
    <property type="project" value="InterPro"/>
</dbReference>
<proteinExistence type="inferred from homology"/>
<dbReference type="InterPro" id="IPR001128">
    <property type="entry name" value="Cyt_P450"/>
</dbReference>
<dbReference type="GO" id="GO:0005506">
    <property type="term" value="F:iron ion binding"/>
    <property type="evidence" value="ECO:0007669"/>
    <property type="project" value="InterPro"/>
</dbReference>
<dbReference type="Proteomes" id="UP000472261">
    <property type="component" value="Unplaced"/>
</dbReference>
<feature type="transmembrane region" description="Helical" evidence="8">
    <location>
        <begin position="25"/>
        <end position="46"/>
    </location>
</feature>
<dbReference type="GO" id="GO:0020037">
    <property type="term" value="F:heme binding"/>
    <property type="evidence" value="ECO:0007669"/>
    <property type="project" value="InterPro"/>
</dbReference>
<evidence type="ECO:0008006" key="11">
    <source>
        <dbReference type="Google" id="ProtNLM"/>
    </source>
</evidence>
<keyword evidence="5" id="KW-0560">Oxidoreductase</keyword>
<dbReference type="PRINTS" id="PR00463">
    <property type="entry name" value="EP450I"/>
</dbReference>
<dbReference type="PANTHER" id="PTHR24300:SF1">
    <property type="entry name" value="CYTOCHROME P450 2D6-RELATED"/>
    <property type="match status" value="1"/>
</dbReference>
<dbReference type="InterPro" id="IPR036396">
    <property type="entry name" value="Cyt_P450_sf"/>
</dbReference>
<keyword evidence="10" id="KW-1185">Reference proteome</keyword>
<dbReference type="AlphaFoldDB" id="A0A669Q1J2"/>
<comment type="subcellular location">
    <subcellularLocation>
        <location evidence="2">Membrane</location>
    </subcellularLocation>
</comment>
<evidence type="ECO:0000256" key="4">
    <source>
        <dbReference type="ARBA" id="ARBA00022723"/>
    </source>
</evidence>
<dbReference type="Gene3D" id="1.10.630.10">
    <property type="entry name" value="Cytochrome P450"/>
    <property type="match status" value="1"/>
</dbReference>
<keyword evidence="6" id="KW-0408">Iron</keyword>
<dbReference type="SUPFAM" id="SSF48264">
    <property type="entry name" value="Cytochrome P450"/>
    <property type="match status" value="1"/>
</dbReference>
<reference evidence="9" key="1">
    <citation type="submission" date="2025-08" db="UniProtKB">
        <authorList>
            <consortium name="Ensembl"/>
        </authorList>
    </citation>
    <scope>IDENTIFICATION</scope>
</reference>
<evidence type="ECO:0000256" key="2">
    <source>
        <dbReference type="ARBA" id="ARBA00004370"/>
    </source>
</evidence>
<accession>A0A669Q1J2</accession>
<dbReference type="GO" id="GO:0016020">
    <property type="term" value="C:membrane"/>
    <property type="evidence" value="ECO:0007669"/>
    <property type="project" value="UniProtKB-SubCell"/>
</dbReference>
<evidence type="ECO:0000256" key="6">
    <source>
        <dbReference type="ARBA" id="ARBA00023004"/>
    </source>
</evidence>
<dbReference type="InterPro" id="IPR002401">
    <property type="entry name" value="Cyt_P450_E_grp-I"/>
</dbReference>
<dbReference type="InterPro" id="IPR008069">
    <property type="entry name" value="Cyt_P450_E_grp-I_CYP2D-like"/>
</dbReference>
<comment type="cofactor">
    <cofactor evidence="1">
        <name>heme</name>
        <dbReference type="ChEBI" id="CHEBI:30413"/>
    </cofactor>
</comment>
<evidence type="ECO:0000256" key="3">
    <source>
        <dbReference type="ARBA" id="ARBA00010617"/>
    </source>
</evidence>
<keyword evidence="8" id="KW-1133">Transmembrane helix</keyword>
<dbReference type="GO" id="GO:0005737">
    <property type="term" value="C:cytoplasm"/>
    <property type="evidence" value="ECO:0007669"/>
    <property type="project" value="TreeGrafter"/>
</dbReference>
<evidence type="ECO:0000256" key="5">
    <source>
        <dbReference type="ARBA" id="ARBA00023002"/>
    </source>
</evidence>
<dbReference type="InterPro" id="IPR050182">
    <property type="entry name" value="Cytochrome_P450_fam2"/>
</dbReference>
<dbReference type="Ensembl" id="ENSPCLT00000019483.1">
    <property type="protein sequence ID" value="ENSPCLP00000014742.1"/>
    <property type="gene ID" value="ENSPCLG00000012070.1"/>
</dbReference>